<dbReference type="FunFam" id="1.10.220.10:FF:000005">
    <property type="entry name" value="Annexin"/>
    <property type="match status" value="1"/>
</dbReference>
<dbReference type="PRINTS" id="PR00196">
    <property type="entry name" value="ANNEXIN"/>
</dbReference>
<name>A0A8R1IT85_CAEJA</name>
<organism evidence="4 5">
    <name type="scientific">Caenorhabditis japonica</name>
    <dbReference type="NCBI Taxonomy" id="281687"/>
    <lineage>
        <taxon>Eukaryota</taxon>
        <taxon>Metazoa</taxon>
        <taxon>Ecdysozoa</taxon>
        <taxon>Nematoda</taxon>
        <taxon>Chromadorea</taxon>
        <taxon>Rhabditida</taxon>
        <taxon>Rhabditina</taxon>
        <taxon>Rhabditomorpha</taxon>
        <taxon>Rhabditoidea</taxon>
        <taxon>Rhabditidae</taxon>
        <taxon>Peloderinae</taxon>
        <taxon>Caenorhabditis</taxon>
    </lineage>
</organism>
<dbReference type="InterPro" id="IPR001464">
    <property type="entry name" value="Annexin"/>
</dbReference>
<dbReference type="EnsemblMetazoa" id="CJA41646.1">
    <property type="protein sequence ID" value="CJA41646.1"/>
    <property type="gene ID" value="WBGene00217494"/>
</dbReference>
<evidence type="ECO:0000313" key="4">
    <source>
        <dbReference type="EnsemblMetazoa" id="CJA41646.1"/>
    </source>
</evidence>
<dbReference type="GO" id="GO:0005886">
    <property type="term" value="C:plasma membrane"/>
    <property type="evidence" value="ECO:0007669"/>
    <property type="project" value="TreeGrafter"/>
</dbReference>
<dbReference type="PANTHER" id="PTHR10502:SF97">
    <property type="entry name" value="ANNEXIN"/>
    <property type="match status" value="1"/>
</dbReference>
<dbReference type="GO" id="GO:0012506">
    <property type="term" value="C:vesicle membrane"/>
    <property type="evidence" value="ECO:0007669"/>
    <property type="project" value="TreeGrafter"/>
</dbReference>
<dbReference type="InterPro" id="IPR018502">
    <property type="entry name" value="Annexin_repeat"/>
</dbReference>
<dbReference type="GO" id="GO:0005634">
    <property type="term" value="C:nucleus"/>
    <property type="evidence" value="ECO:0007669"/>
    <property type="project" value="TreeGrafter"/>
</dbReference>
<evidence type="ECO:0000256" key="1">
    <source>
        <dbReference type="ARBA" id="ARBA00007831"/>
    </source>
</evidence>
<dbReference type="PANTHER" id="PTHR10502">
    <property type="entry name" value="ANNEXIN"/>
    <property type="match status" value="1"/>
</dbReference>
<keyword evidence="3" id="KW-0041">Annexin</keyword>
<dbReference type="GO" id="GO:0005544">
    <property type="term" value="F:calcium-dependent phospholipid binding"/>
    <property type="evidence" value="ECO:0007669"/>
    <property type="project" value="InterPro"/>
</dbReference>
<protein>
    <recommendedName>
        <fullName evidence="6">Annexin</fullName>
    </recommendedName>
</protein>
<reference evidence="4" key="2">
    <citation type="submission" date="2022-06" db="UniProtKB">
        <authorList>
            <consortium name="EnsemblMetazoa"/>
        </authorList>
    </citation>
    <scope>IDENTIFICATION</scope>
    <source>
        <strain evidence="4">DF5081</strain>
    </source>
</reference>
<dbReference type="FunFam" id="1.10.220.10:FF:000027">
    <property type="entry name" value="Annexin"/>
    <property type="match status" value="1"/>
</dbReference>
<dbReference type="GO" id="GO:0001786">
    <property type="term" value="F:phosphatidylserine binding"/>
    <property type="evidence" value="ECO:0007669"/>
    <property type="project" value="TreeGrafter"/>
</dbReference>
<sequence>MTSPYATIVDAQEFHAPLFAEKVDRALRAGDKEGVIKVLTSISNSQRQQLREPYKLKYGKDIIEALDKKFSGDLEKTIFALMETPLDYDVKQLKAAMKGLGTDEAVLIEILCSRTVDQLRAIRVTYEKQYGKSLESDVLETLLENSVICW</sequence>
<dbReference type="PROSITE" id="PS51897">
    <property type="entry name" value="ANNEXIN_2"/>
    <property type="match status" value="2"/>
</dbReference>
<comment type="similarity">
    <text evidence="1">Belongs to the annexin family.</text>
</comment>
<evidence type="ECO:0000256" key="2">
    <source>
        <dbReference type="ARBA" id="ARBA00022737"/>
    </source>
</evidence>
<dbReference type="Proteomes" id="UP000005237">
    <property type="component" value="Unassembled WGS sequence"/>
</dbReference>
<keyword evidence="2" id="KW-0677">Repeat</keyword>
<dbReference type="GO" id="GO:0005737">
    <property type="term" value="C:cytoplasm"/>
    <property type="evidence" value="ECO:0007669"/>
    <property type="project" value="TreeGrafter"/>
</dbReference>
<keyword evidence="5" id="KW-1185">Reference proteome</keyword>
<dbReference type="SMART" id="SM00335">
    <property type="entry name" value="ANX"/>
    <property type="match status" value="2"/>
</dbReference>
<dbReference type="GO" id="GO:0005509">
    <property type="term" value="F:calcium ion binding"/>
    <property type="evidence" value="ECO:0007669"/>
    <property type="project" value="InterPro"/>
</dbReference>
<evidence type="ECO:0008006" key="6">
    <source>
        <dbReference type="Google" id="ProtNLM"/>
    </source>
</evidence>
<evidence type="ECO:0000256" key="3">
    <source>
        <dbReference type="ARBA" id="ARBA00023216"/>
    </source>
</evidence>
<reference evidence="5" key="1">
    <citation type="submission" date="2010-08" db="EMBL/GenBank/DDBJ databases">
        <authorList>
            <consortium name="Caenorhabditis japonica Sequencing Consortium"/>
            <person name="Wilson R.K."/>
        </authorList>
    </citation>
    <scope>NUCLEOTIDE SEQUENCE [LARGE SCALE GENOMIC DNA]</scope>
    <source>
        <strain evidence="5">DF5081</strain>
    </source>
</reference>
<dbReference type="Pfam" id="PF00191">
    <property type="entry name" value="Annexin"/>
    <property type="match status" value="2"/>
</dbReference>
<accession>A0A8R1IT85</accession>
<dbReference type="SUPFAM" id="SSF47874">
    <property type="entry name" value="Annexin"/>
    <property type="match status" value="1"/>
</dbReference>
<evidence type="ECO:0000313" key="5">
    <source>
        <dbReference type="Proteomes" id="UP000005237"/>
    </source>
</evidence>
<proteinExistence type="inferred from homology"/>
<dbReference type="AlphaFoldDB" id="A0A8R1IT85"/>
<dbReference type="InterPro" id="IPR037104">
    <property type="entry name" value="Annexin_sf"/>
</dbReference>
<dbReference type="Gene3D" id="1.10.220.10">
    <property type="entry name" value="Annexin"/>
    <property type="match status" value="2"/>
</dbReference>